<dbReference type="Pfam" id="PF13583">
    <property type="entry name" value="Reprolysin_4"/>
    <property type="match status" value="1"/>
</dbReference>
<comment type="caution">
    <text evidence="5">The sequence shown here is derived from an EMBL/GenBank/DDBJ whole genome shotgun (WGS) entry which is preliminary data.</text>
</comment>
<dbReference type="GO" id="GO:0004252">
    <property type="term" value="F:serine-type endopeptidase activity"/>
    <property type="evidence" value="ECO:0007669"/>
    <property type="project" value="InterPro"/>
</dbReference>
<dbReference type="EMBL" id="SMZJ02000005">
    <property type="protein sequence ID" value="TWO32266.1"/>
    <property type="molecule type" value="Genomic_DNA"/>
</dbReference>
<evidence type="ECO:0000256" key="1">
    <source>
        <dbReference type="ARBA" id="ARBA00022670"/>
    </source>
</evidence>
<dbReference type="Gene3D" id="3.40.390.10">
    <property type="entry name" value="Collagenase (Catalytic Domain)"/>
    <property type="match status" value="1"/>
</dbReference>
<dbReference type="RefSeq" id="WP_133356526.1">
    <property type="nucleotide sequence ID" value="NZ_SMZJ02000005.1"/>
</dbReference>
<gene>
    <name evidence="5" type="ORF">E1J38_010625</name>
</gene>
<accession>A0A562YCM6</accession>
<feature type="domain" description="P/Homo B" evidence="4">
    <location>
        <begin position="684"/>
        <end position="831"/>
    </location>
</feature>
<dbReference type="Gene3D" id="2.60.120.260">
    <property type="entry name" value="Galactose-binding domain-like"/>
    <property type="match status" value="1"/>
</dbReference>
<keyword evidence="6" id="KW-1185">Reference proteome</keyword>
<proteinExistence type="predicted"/>
<dbReference type="Proteomes" id="UP000295814">
    <property type="component" value="Unassembled WGS sequence"/>
</dbReference>
<dbReference type="GO" id="GO:0006508">
    <property type="term" value="P:proteolysis"/>
    <property type="evidence" value="ECO:0007669"/>
    <property type="project" value="UniProtKB-KW"/>
</dbReference>
<dbReference type="InterPro" id="IPR002884">
    <property type="entry name" value="P_dom"/>
</dbReference>
<dbReference type="AlphaFoldDB" id="A0A562YCM6"/>
<dbReference type="SUPFAM" id="SSF49785">
    <property type="entry name" value="Galactose-binding domain-like"/>
    <property type="match status" value="1"/>
</dbReference>
<keyword evidence="3" id="KW-0378">Hydrolase</keyword>
<sequence>MKQTYFKIIGLQLLFFLCSMNFYAQSKSSIWIKTSRDNALKESKFLMKNEISKATYYRLDLEKLKTLLKNTPSRKSSKTSSVILNFPDKNGQLQPFRIKEAPLFEKTFQEKHPNMRCYIGQHIYNSGEIIRFSITPQGFHGMVLSPQKAIEFIDPVGYGAKNHMIYAKADLESIKNSFECKFIDDFNQAKLSSSEKLSESLNTNDGILRTYELALACTAEYAEYHWGSNGANLPPGASDENKKNAVIDAMMVTMNRVNGIFERDLSLTMTMVDNTSFIFLDPDTDPYVNTVNEDILNDNQTTIDGAIGSNSYDIGHVFCTDNGGLATLNAPCNNSVKAKGATGQPNPTGDVFNVEYVAHEMGHQFGARHTWSSENGACVVANSPNQQWSPSSSYEPGSGSTIMAYAGLCAPDNVQSNGDDYFHLVSIQEIWANISSNICDEESSAGNIAPTANAGGDYFIPIATPYKLIGSSSDNDNMLSTHTFTWEQYDLASSQGSILESNTTGPLVRSVYPTTNPIRHVPKLEDLRFSNGSTTWEKLASVPRTLNFKLTVRDNGSGISAYGQTATDDMQVNVVDNGGAFKITSQNTSGISYAIGSTETITWDVAGTNLDPINTSMVNIKLSIDGGLTYPYDLTTNPTPNDGSAEVTFPLGVAAPFCRVMVEADPSENIFFSINEADFAIGYTVTETCNVFSGGTNLPLAIPDGGNTFVRSDIEVSESTAITDVNIGVDIDHFYKGDLQIAIFSPQSAMNLITPGLCSTGGLVIKFDDDASFIDCANTKNNEVYKPENPLSAFNGENPSGTWQLGVVDLANDDTGTLNSWFVELCTTTVTLTNPEFYEFVNTLKVFPNPNRGDFTVKFNNASASKINIEIYDLRGRTIYSKEYLNVTSFDESINLGNAHSGMYILNVSDGIRKSTKKIIIK</sequence>
<dbReference type="InterPro" id="IPR024079">
    <property type="entry name" value="MetalloPept_cat_dom_sf"/>
</dbReference>
<dbReference type="PROSITE" id="PS51829">
    <property type="entry name" value="P_HOMO_B"/>
    <property type="match status" value="1"/>
</dbReference>
<dbReference type="InterPro" id="IPR026444">
    <property type="entry name" value="Secre_tail"/>
</dbReference>
<evidence type="ECO:0000313" key="6">
    <source>
        <dbReference type="Proteomes" id="UP000295814"/>
    </source>
</evidence>
<keyword evidence="2" id="KW-0732">Signal</keyword>
<dbReference type="SUPFAM" id="SSF55486">
    <property type="entry name" value="Metalloproteases ('zincins'), catalytic domain"/>
    <property type="match status" value="1"/>
</dbReference>
<reference evidence="5 6" key="2">
    <citation type="submission" date="2019-07" db="EMBL/GenBank/DDBJ databases">
        <title>Seonamhaeicola sp. W255 draft genome.</title>
        <authorList>
            <person name="Zhang X.-Y."/>
            <person name="Zhang R."/>
            <person name="Zhong Y.-L."/>
            <person name="Du Z.-J."/>
        </authorList>
    </citation>
    <scope>NUCLEOTIDE SEQUENCE [LARGE SCALE GENOMIC DNA]</scope>
    <source>
        <strain evidence="5 6">W255</strain>
    </source>
</reference>
<dbReference type="OrthoDB" id="9792152at2"/>
<dbReference type="InterPro" id="IPR013783">
    <property type="entry name" value="Ig-like_fold"/>
</dbReference>
<evidence type="ECO:0000313" key="5">
    <source>
        <dbReference type="EMBL" id="TWO32266.1"/>
    </source>
</evidence>
<dbReference type="Gene3D" id="2.60.40.10">
    <property type="entry name" value="Immunoglobulins"/>
    <property type="match status" value="1"/>
</dbReference>
<evidence type="ECO:0000256" key="3">
    <source>
        <dbReference type="ARBA" id="ARBA00022801"/>
    </source>
</evidence>
<reference evidence="5 6" key="1">
    <citation type="submission" date="2019-03" db="EMBL/GenBank/DDBJ databases">
        <authorList>
            <person name="Zhong Y.L."/>
        </authorList>
    </citation>
    <scope>NUCLEOTIDE SEQUENCE [LARGE SCALE GENOMIC DNA]</scope>
    <source>
        <strain evidence="5 6">W255</strain>
    </source>
</reference>
<dbReference type="Pfam" id="PF18962">
    <property type="entry name" value="Por_Secre_tail"/>
    <property type="match status" value="1"/>
</dbReference>
<organism evidence="5 6">
    <name type="scientific">Seonamhaeicola sediminis</name>
    <dbReference type="NCBI Taxonomy" id="2528206"/>
    <lineage>
        <taxon>Bacteria</taxon>
        <taxon>Pseudomonadati</taxon>
        <taxon>Bacteroidota</taxon>
        <taxon>Flavobacteriia</taxon>
        <taxon>Flavobacteriales</taxon>
        <taxon>Flavobacteriaceae</taxon>
    </lineage>
</organism>
<protein>
    <submittedName>
        <fullName evidence="5">T9SS type A sorting domain-containing protein</fullName>
    </submittedName>
</protein>
<evidence type="ECO:0000256" key="2">
    <source>
        <dbReference type="ARBA" id="ARBA00022729"/>
    </source>
</evidence>
<keyword evidence="1" id="KW-0645">Protease</keyword>
<dbReference type="InterPro" id="IPR008979">
    <property type="entry name" value="Galactose-bd-like_sf"/>
</dbReference>
<dbReference type="NCBIfam" id="TIGR04183">
    <property type="entry name" value="Por_Secre_tail"/>
    <property type="match status" value="1"/>
</dbReference>
<dbReference type="GO" id="GO:0008237">
    <property type="term" value="F:metallopeptidase activity"/>
    <property type="evidence" value="ECO:0007669"/>
    <property type="project" value="InterPro"/>
</dbReference>
<evidence type="ECO:0000259" key="4">
    <source>
        <dbReference type="PROSITE" id="PS51829"/>
    </source>
</evidence>
<name>A0A562YCM6_9FLAO</name>
<dbReference type="Pfam" id="PF01483">
    <property type="entry name" value="P_proprotein"/>
    <property type="match status" value="1"/>
</dbReference>